<accession>A0A5C6UNY8</accession>
<proteinExistence type="predicted"/>
<dbReference type="Proteomes" id="UP000321129">
    <property type="component" value="Unassembled WGS sequence"/>
</dbReference>
<gene>
    <name evidence="2" type="ORF">FSZ31_03605</name>
</gene>
<feature type="transmembrane region" description="Helical" evidence="1">
    <location>
        <begin position="70"/>
        <end position="90"/>
    </location>
</feature>
<evidence type="ECO:0000313" key="2">
    <source>
        <dbReference type="EMBL" id="TXC73826.1"/>
    </source>
</evidence>
<keyword evidence="1" id="KW-0472">Membrane</keyword>
<keyword evidence="3" id="KW-1185">Reference proteome</keyword>
<comment type="caution">
    <text evidence="2">The sequence shown here is derived from an EMBL/GenBank/DDBJ whole genome shotgun (WGS) entry which is preliminary data.</text>
</comment>
<dbReference type="AlphaFoldDB" id="A0A5C6UNY8"/>
<organism evidence="2 3">
    <name type="scientific">Flavisphingopyxis soli</name>
    <dbReference type="NCBI Taxonomy" id="2601267"/>
    <lineage>
        <taxon>Bacteria</taxon>
        <taxon>Pseudomonadati</taxon>
        <taxon>Pseudomonadota</taxon>
        <taxon>Alphaproteobacteria</taxon>
        <taxon>Sphingomonadales</taxon>
        <taxon>Sphingopyxidaceae</taxon>
        <taxon>Flavisphingopyxis</taxon>
    </lineage>
</organism>
<feature type="transmembrane region" description="Helical" evidence="1">
    <location>
        <begin position="44"/>
        <end position="64"/>
    </location>
</feature>
<reference evidence="2 3" key="1">
    <citation type="submission" date="2019-08" db="EMBL/GenBank/DDBJ databases">
        <title>Sphingorhabdus soil sp. nov., isolated from arctic soil.</title>
        <authorList>
            <person name="Liu Y."/>
        </authorList>
    </citation>
    <scope>NUCLEOTIDE SEQUENCE [LARGE SCALE GENOMIC DNA]</scope>
    <source>
        <strain evidence="2 3">D-2Q-5-6</strain>
    </source>
</reference>
<evidence type="ECO:0000313" key="3">
    <source>
        <dbReference type="Proteomes" id="UP000321129"/>
    </source>
</evidence>
<dbReference type="EMBL" id="VOPY01000001">
    <property type="protein sequence ID" value="TXC73826.1"/>
    <property type="molecule type" value="Genomic_DNA"/>
</dbReference>
<dbReference type="OrthoDB" id="7594143at2"/>
<evidence type="ECO:0000256" key="1">
    <source>
        <dbReference type="SAM" id="Phobius"/>
    </source>
</evidence>
<dbReference type="RefSeq" id="WP_147121663.1">
    <property type="nucleotide sequence ID" value="NZ_VOPY01000001.1"/>
</dbReference>
<sequence>MTTSTDIAVHDARASIERSRDRRANHSVGRKSKQLKIKHAWQKFTRFFIAAAVIMVAAGVIGAVLNGIGFWGVMIVALAILGAGGVFANWPKLPEATRDTLRQTDLGRLPAQTELFLEAQRPALPPPARTLVDGIGAQLDQLSDQLRALDPQEPAALEVRRLVAEDLPELITGYRRVPLSLRTKEINGRKADDQLIDGLKLIEREIGTMTEQIASGDLDRLATRKRFLELKYDGDAAAE</sequence>
<protein>
    <submittedName>
        <fullName evidence="2">Uncharacterized protein</fullName>
    </submittedName>
</protein>
<keyword evidence="1" id="KW-1133">Transmembrane helix</keyword>
<keyword evidence="1" id="KW-0812">Transmembrane</keyword>
<name>A0A5C6UNY8_9SPHN</name>